<dbReference type="Pfam" id="PF10545">
    <property type="entry name" value="MADF_DNA_bdg"/>
    <property type="match status" value="1"/>
</dbReference>
<dbReference type="InterPro" id="IPR039353">
    <property type="entry name" value="TF_Adf1"/>
</dbReference>
<feature type="region of interest" description="Disordered" evidence="1">
    <location>
        <begin position="133"/>
        <end position="176"/>
    </location>
</feature>
<evidence type="ECO:0000313" key="4">
    <source>
        <dbReference type="Proteomes" id="UP000271162"/>
    </source>
</evidence>
<dbReference type="WBParaSite" id="NBR_0001579301-mRNA-1">
    <property type="protein sequence ID" value="NBR_0001579301-mRNA-1"/>
    <property type="gene ID" value="NBR_0001579301"/>
</dbReference>
<dbReference type="OMA" id="TRRIMAW"/>
<dbReference type="GO" id="GO:0005634">
    <property type="term" value="C:nucleus"/>
    <property type="evidence" value="ECO:0007669"/>
    <property type="project" value="TreeGrafter"/>
</dbReference>
<reference evidence="3 4" key="2">
    <citation type="submission" date="2018-11" db="EMBL/GenBank/DDBJ databases">
        <authorList>
            <consortium name="Pathogen Informatics"/>
        </authorList>
    </citation>
    <scope>NUCLEOTIDE SEQUENCE [LARGE SCALE GENOMIC DNA]</scope>
</reference>
<dbReference type="Proteomes" id="UP000271162">
    <property type="component" value="Unassembled WGS sequence"/>
</dbReference>
<dbReference type="InterPro" id="IPR006578">
    <property type="entry name" value="MADF-dom"/>
</dbReference>
<feature type="domain" description="MADF" evidence="2">
    <location>
        <begin position="21"/>
        <end position="127"/>
    </location>
</feature>
<reference evidence="5" key="1">
    <citation type="submission" date="2017-02" db="UniProtKB">
        <authorList>
            <consortium name="WormBaseParasite"/>
        </authorList>
    </citation>
    <scope>IDENTIFICATION</scope>
</reference>
<accession>A0A0N4YG71</accession>
<name>A0A0N4YG71_NIPBR</name>
<dbReference type="GO" id="GO:0005667">
    <property type="term" value="C:transcription regulator complex"/>
    <property type="evidence" value="ECO:0007669"/>
    <property type="project" value="TreeGrafter"/>
</dbReference>
<proteinExistence type="predicted"/>
<organism evidence="5">
    <name type="scientific">Nippostrongylus brasiliensis</name>
    <name type="common">Rat hookworm</name>
    <dbReference type="NCBI Taxonomy" id="27835"/>
    <lineage>
        <taxon>Eukaryota</taxon>
        <taxon>Metazoa</taxon>
        <taxon>Ecdysozoa</taxon>
        <taxon>Nematoda</taxon>
        <taxon>Chromadorea</taxon>
        <taxon>Rhabditida</taxon>
        <taxon>Rhabditina</taxon>
        <taxon>Rhabditomorpha</taxon>
        <taxon>Strongyloidea</taxon>
        <taxon>Heligmosomidae</taxon>
        <taxon>Nippostrongylus</taxon>
    </lineage>
</organism>
<protein>
    <submittedName>
        <fullName evidence="5">MADF domain-containing protein</fullName>
    </submittedName>
</protein>
<evidence type="ECO:0000313" key="3">
    <source>
        <dbReference type="EMBL" id="VDL79388.1"/>
    </source>
</evidence>
<dbReference type="AlphaFoldDB" id="A0A0N4YG71"/>
<dbReference type="GO" id="GO:0006357">
    <property type="term" value="P:regulation of transcription by RNA polymerase II"/>
    <property type="evidence" value="ECO:0007669"/>
    <property type="project" value="TreeGrafter"/>
</dbReference>
<dbReference type="PANTHER" id="PTHR12243">
    <property type="entry name" value="MADF DOMAIN TRANSCRIPTION FACTOR"/>
    <property type="match status" value="1"/>
</dbReference>
<gene>
    <name evidence="3" type="ORF">NBR_LOCUS15794</name>
</gene>
<evidence type="ECO:0000259" key="2">
    <source>
        <dbReference type="PROSITE" id="PS51029"/>
    </source>
</evidence>
<evidence type="ECO:0000313" key="5">
    <source>
        <dbReference type="WBParaSite" id="NBR_0001579301-mRNA-1"/>
    </source>
</evidence>
<keyword evidence="4" id="KW-1185">Reference proteome</keyword>
<dbReference type="PROSITE" id="PS51029">
    <property type="entry name" value="MADF"/>
    <property type="match status" value="1"/>
</dbReference>
<dbReference type="SMART" id="SM00595">
    <property type="entry name" value="MADF"/>
    <property type="match status" value="1"/>
</dbReference>
<evidence type="ECO:0000256" key="1">
    <source>
        <dbReference type="SAM" id="MobiDB-lite"/>
    </source>
</evidence>
<dbReference type="PANTHER" id="PTHR12243:SF67">
    <property type="entry name" value="COREPRESSOR OF PANGOLIN, ISOFORM A-RELATED"/>
    <property type="match status" value="1"/>
</dbReference>
<sequence length="249" mass="28561">MGRGKQDPDSATVLTDTHKAFLIDLIRGKRAIWDDTTDTYKCSFERNSAWRSIAVEMENHFFREFKVPVQVLQRTYKSLRDVFVKKRRDLREQLVTVTGADAAANLKRKVELWPHWHAMQFLEKCADTGERYVSTPQSSSARDDTIDLSEDVENVPPESSPVAELGRNPKPNRRPSNTVLEQLASAVNDAEKRMDDFEISCLSLLSTLRNIAKYDDALAYDWKLKVDEMQLEAAREAARLMRRATPVDK</sequence>
<dbReference type="EMBL" id="UYSL01021890">
    <property type="protein sequence ID" value="VDL79388.1"/>
    <property type="molecule type" value="Genomic_DNA"/>
</dbReference>